<dbReference type="InterPro" id="IPR023393">
    <property type="entry name" value="START-like_dom_sf"/>
</dbReference>
<dbReference type="CDD" id="cd08898">
    <property type="entry name" value="SRPBCC_CalC_Aha1-like_5"/>
    <property type="match status" value="1"/>
</dbReference>
<name>A0AAW8DL32_9MICC</name>
<gene>
    <name evidence="3" type="ORF">J2S90_004182</name>
    <name evidence="4" type="ORF">J2S93_004111</name>
</gene>
<accession>A0AAW8DL32</accession>
<dbReference type="RefSeq" id="WP_059388271.1">
    <property type="nucleotide sequence ID" value="NZ_JAUSRG010000018.1"/>
</dbReference>
<dbReference type="EMBL" id="JAUSTF010000014">
    <property type="protein sequence ID" value="MDQ0182655.1"/>
    <property type="molecule type" value="Genomic_DNA"/>
</dbReference>
<dbReference type="Proteomes" id="UP001242995">
    <property type="component" value="Unassembled WGS sequence"/>
</dbReference>
<evidence type="ECO:0000313" key="5">
    <source>
        <dbReference type="Proteomes" id="UP001230951"/>
    </source>
</evidence>
<dbReference type="Gene3D" id="3.30.530.20">
    <property type="match status" value="1"/>
</dbReference>
<organism evidence="3 6">
    <name type="scientific">Arthrobacter bambusae</name>
    <dbReference type="NCBI Taxonomy" id="1338426"/>
    <lineage>
        <taxon>Bacteria</taxon>
        <taxon>Bacillati</taxon>
        <taxon>Actinomycetota</taxon>
        <taxon>Actinomycetes</taxon>
        <taxon>Micrococcales</taxon>
        <taxon>Micrococcaceae</taxon>
        <taxon>Arthrobacter</taxon>
    </lineage>
</organism>
<protein>
    <submittedName>
        <fullName evidence="3">Uncharacterized protein YndB with AHSA1/START domain</fullName>
    </submittedName>
</protein>
<evidence type="ECO:0000256" key="1">
    <source>
        <dbReference type="ARBA" id="ARBA00006817"/>
    </source>
</evidence>
<evidence type="ECO:0000313" key="4">
    <source>
        <dbReference type="EMBL" id="MDQ0182655.1"/>
    </source>
</evidence>
<reference evidence="3 5" key="1">
    <citation type="submission" date="2023-07" db="EMBL/GenBank/DDBJ databases">
        <title>Sorghum-associated microbial communities from plants grown in Nebraska, USA.</title>
        <authorList>
            <person name="Schachtman D."/>
        </authorList>
    </citation>
    <scope>NUCLEOTIDE SEQUENCE</scope>
    <source>
        <strain evidence="3">DS1006</strain>
        <strain evidence="4 5">DS1016</strain>
    </source>
</reference>
<dbReference type="Proteomes" id="UP001230951">
    <property type="component" value="Unassembled WGS sequence"/>
</dbReference>
<dbReference type="SUPFAM" id="SSF55961">
    <property type="entry name" value="Bet v1-like"/>
    <property type="match status" value="1"/>
</dbReference>
<comment type="caution">
    <text evidence="3">The sequence shown here is derived from an EMBL/GenBank/DDBJ whole genome shotgun (WGS) entry which is preliminary data.</text>
</comment>
<proteinExistence type="inferred from homology"/>
<evidence type="ECO:0000313" key="3">
    <source>
        <dbReference type="EMBL" id="MDP9907191.1"/>
    </source>
</evidence>
<comment type="similarity">
    <text evidence="1">Belongs to the AHA1 family.</text>
</comment>
<dbReference type="AlphaFoldDB" id="A0AAW8DL32"/>
<feature type="domain" description="Activator of Hsp90 ATPase homologue 1/2-like C-terminal" evidence="2">
    <location>
        <begin position="25"/>
        <end position="157"/>
    </location>
</feature>
<sequence>MTMTANQASVVDAGEFTVRRTITIAAPIEKVWAAITEAEHIARWFGQTAVLDDVAVGAGGVFSFEGYGAFPVRIEELDPPRMIAYRWSNDDARGTQPTEVDPDRSTVFRFTLEALDGGTQLTVVETGFDTTSDPAFNMESHRQGWDSELDELAAYVEGGS</sequence>
<dbReference type="Pfam" id="PF08327">
    <property type="entry name" value="AHSA1"/>
    <property type="match status" value="1"/>
</dbReference>
<keyword evidence="5" id="KW-1185">Reference proteome</keyword>
<dbReference type="InterPro" id="IPR013538">
    <property type="entry name" value="ASHA1/2-like_C"/>
</dbReference>
<evidence type="ECO:0000259" key="2">
    <source>
        <dbReference type="Pfam" id="PF08327"/>
    </source>
</evidence>
<evidence type="ECO:0000313" key="6">
    <source>
        <dbReference type="Proteomes" id="UP001242995"/>
    </source>
</evidence>
<dbReference type="EMBL" id="JAUSRG010000018">
    <property type="protein sequence ID" value="MDP9907191.1"/>
    <property type="molecule type" value="Genomic_DNA"/>
</dbReference>